<dbReference type="RefSeq" id="WP_085888396.1">
    <property type="nucleotide sequence ID" value="NZ_FWFN01000004.1"/>
</dbReference>
<gene>
    <name evidence="2" type="ORF">PSM7751_02353</name>
</gene>
<name>A0A1X6ZE14_9RHOB</name>
<protein>
    <submittedName>
        <fullName evidence="2">Hom_end-associated Hint</fullName>
    </submittedName>
</protein>
<evidence type="ECO:0000313" key="2">
    <source>
        <dbReference type="EMBL" id="SLN49018.1"/>
    </source>
</evidence>
<organism evidence="2 3">
    <name type="scientific">Pseudooceanicola marinus</name>
    <dbReference type="NCBI Taxonomy" id="396013"/>
    <lineage>
        <taxon>Bacteria</taxon>
        <taxon>Pseudomonadati</taxon>
        <taxon>Pseudomonadota</taxon>
        <taxon>Alphaproteobacteria</taxon>
        <taxon>Rhodobacterales</taxon>
        <taxon>Paracoccaceae</taxon>
        <taxon>Pseudooceanicola</taxon>
    </lineage>
</organism>
<dbReference type="OrthoDB" id="6305173at2"/>
<sequence>MTNLPSQPATAIPVFVSAALEVVHGVNEGDALSFADDLVPDDIYWFDGRALQARMMVEMRADGAMQVAAGSPTGEAGQALHLDSCLIFMSPDGETSEVLVLVAVDDEGDVDEVYALPLAPLMPRHDYRLVGIDRQGAPRKFAEVGCVSFTRGTMITMASGAQRAIEDLQVGDRVLTRDDGPQEIRWIGHQTHRATGEFAPIVIKAGALSNSNDLVVSPEHRLFIYQRQDRLGLGRKEVLVRARHLVDGETIYRQDGGFVDYFQLLFDRHEIIYAEGIAAETLLLDTRTMAALPPELDPELGRVLKNALPRHADQAHLRFEVAPKTLDRPDALELLRDALRGVTPPTARRH</sequence>
<dbReference type="InterPro" id="IPR028992">
    <property type="entry name" value="Hedgehog/Intein_dom"/>
</dbReference>
<evidence type="ECO:0000313" key="3">
    <source>
        <dbReference type="Proteomes" id="UP000193963"/>
    </source>
</evidence>
<dbReference type="Pfam" id="PF13403">
    <property type="entry name" value="Hint_2"/>
    <property type="match status" value="1"/>
</dbReference>
<reference evidence="2 3" key="1">
    <citation type="submission" date="2017-03" db="EMBL/GenBank/DDBJ databases">
        <authorList>
            <person name="Afonso C.L."/>
            <person name="Miller P.J."/>
            <person name="Scott M.A."/>
            <person name="Spackman E."/>
            <person name="Goraichik I."/>
            <person name="Dimitrov K.M."/>
            <person name="Suarez D.L."/>
            <person name="Swayne D.E."/>
        </authorList>
    </citation>
    <scope>NUCLEOTIDE SEQUENCE [LARGE SCALE GENOMIC DNA]</scope>
    <source>
        <strain evidence="2 3">CECT 7751</strain>
    </source>
</reference>
<keyword evidence="3" id="KW-1185">Reference proteome</keyword>
<dbReference type="InterPro" id="IPR036844">
    <property type="entry name" value="Hint_dom_sf"/>
</dbReference>
<dbReference type="InterPro" id="IPR003587">
    <property type="entry name" value="Hint_dom_N"/>
</dbReference>
<dbReference type="CDD" id="cd00081">
    <property type="entry name" value="Hint"/>
    <property type="match status" value="1"/>
</dbReference>
<dbReference type="EMBL" id="FWFN01000004">
    <property type="protein sequence ID" value="SLN49018.1"/>
    <property type="molecule type" value="Genomic_DNA"/>
</dbReference>
<dbReference type="Gene3D" id="2.170.16.10">
    <property type="entry name" value="Hedgehog/Intein (Hint) domain"/>
    <property type="match status" value="1"/>
</dbReference>
<dbReference type="SUPFAM" id="SSF51294">
    <property type="entry name" value="Hedgehog/intein (Hint) domain"/>
    <property type="match status" value="1"/>
</dbReference>
<proteinExistence type="predicted"/>
<feature type="domain" description="Hint" evidence="1">
    <location>
        <begin position="146"/>
        <end position="255"/>
    </location>
</feature>
<evidence type="ECO:0000259" key="1">
    <source>
        <dbReference type="SMART" id="SM00306"/>
    </source>
</evidence>
<accession>A0A1X6ZE14</accession>
<dbReference type="Proteomes" id="UP000193963">
    <property type="component" value="Unassembled WGS sequence"/>
</dbReference>
<dbReference type="SMART" id="SM00306">
    <property type="entry name" value="HintN"/>
    <property type="match status" value="1"/>
</dbReference>
<dbReference type="AlphaFoldDB" id="A0A1X6ZE14"/>